<sequence>MGVFSGKTLSNLEKRGYRRGYRSPGGKLRRIFRKNGKRWGCEDRRGRGGGMGSSSADTSDDLSDSWSNECLDD</sequence>
<proteinExistence type="predicted"/>
<feature type="region of interest" description="Disordered" evidence="1">
    <location>
        <begin position="39"/>
        <end position="73"/>
    </location>
</feature>
<protein>
    <submittedName>
        <fullName evidence="2">Uncharacterized protein</fullName>
    </submittedName>
</protein>
<evidence type="ECO:0000313" key="2">
    <source>
        <dbReference type="EMBL" id="VDI33752.1"/>
    </source>
</evidence>
<name>A0A8B6EHQ9_MYTGA</name>
<evidence type="ECO:0000313" key="3">
    <source>
        <dbReference type="Proteomes" id="UP000596742"/>
    </source>
</evidence>
<accession>A0A8B6EHQ9</accession>
<keyword evidence="3" id="KW-1185">Reference proteome</keyword>
<comment type="caution">
    <text evidence="2">The sequence shown here is derived from an EMBL/GenBank/DDBJ whole genome shotgun (WGS) entry which is preliminary data.</text>
</comment>
<dbReference type="Proteomes" id="UP000596742">
    <property type="component" value="Unassembled WGS sequence"/>
</dbReference>
<gene>
    <name evidence="2" type="ORF">MGAL_10B059365</name>
</gene>
<reference evidence="2" key="1">
    <citation type="submission" date="2018-11" db="EMBL/GenBank/DDBJ databases">
        <authorList>
            <person name="Alioto T."/>
            <person name="Alioto T."/>
        </authorList>
    </citation>
    <scope>NUCLEOTIDE SEQUENCE</scope>
</reference>
<dbReference type="EMBL" id="UYJE01005072">
    <property type="protein sequence ID" value="VDI33752.1"/>
    <property type="molecule type" value="Genomic_DNA"/>
</dbReference>
<evidence type="ECO:0000256" key="1">
    <source>
        <dbReference type="SAM" id="MobiDB-lite"/>
    </source>
</evidence>
<dbReference type="AlphaFoldDB" id="A0A8B6EHQ9"/>
<organism evidence="2 3">
    <name type="scientific">Mytilus galloprovincialis</name>
    <name type="common">Mediterranean mussel</name>
    <dbReference type="NCBI Taxonomy" id="29158"/>
    <lineage>
        <taxon>Eukaryota</taxon>
        <taxon>Metazoa</taxon>
        <taxon>Spiralia</taxon>
        <taxon>Lophotrochozoa</taxon>
        <taxon>Mollusca</taxon>
        <taxon>Bivalvia</taxon>
        <taxon>Autobranchia</taxon>
        <taxon>Pteriomorphia</taxon>
        <taxon>Mytilida</taxon>
        <taxon>Mytiloidea</taxon>
        <taxon>Mytilidae</taxon>
        <taxon>Mytilinae</taxon>
        <taxon>Mytilus</taxon>
    </lineage>
</organism>